<dbReference type="GO" id="GO:0141153">
    <property type="term" value="F:glycerol-3-phosphate dehydrogenase (NADP+) activity"/>
    <property type="evidence" value="ECO:0007669"/>
    <property type="project" value="RHEA"/>
</dbReference>
<feature type="binding site" evidence="7">
    <location>
        <position position="108"/>
    </location>
    <ligand>
        <name>sn-glycerol 3-phosphate</name>
        <dbReference type="ChEBI" id="CHEBI:57597"/>
    </ligand>
</feature>
<keyword evidence="5 7" id="KW-0594">Phospholipid biosynthesis</keyword>
<feature type="binding site" evidence="7">
    <location>
        <position position="257"/>
    </location>
    <ligand>
        <name>sn-glycerol 3-phosphate</name>
        <dbReference type="ChEBI" id="CHEBI:57597"/>
    </ligand>
</feature>
<dbReference type="InterPro" id="IPR013328">
    <property type="entry name" value="6PGD_dom2"/>
</dbReference>
<feature type="active site" description="Proton acceptor" evidence="7 8">
    <location>
        <position position="191"/>
    </location>
</feature>
<feature type="binding site" evidence="7">
    <location>
        <position position="258"/>
    </location>
    <ligand>
        <name>NADPH</name>
        <dbReference type="ChEBI" id="CHEBI:57783"/>
    </ligand>
</feature>
<dbReference type="PANTHER" id="PTHR11728">
    <property type="entry name" value="GLYCEROL-3-PHOSPHATE DEHYDROGENASE"/>
    <property type="match status" value="1"/>
</dbReference>
<dbReference type="EMBL" id="MNUU01000010">
    <property type="protein sequence ID" value="OIO08501.1"/>
    <property type="molecule type" value="Genomic_DNA"/>
</dbReference>
<feature type="binding site" evidence="7">
    <location>
        <position position="191"/>
    </location>
    <ligand>
        <name>sn-glycerol 3-phosphate</name>
        <dbReference type="ChEBI" id="CHEBI:57597"/>
    </ligand>
</feature>
<comment type="similarity">
    <text evidence="1 7 11">Belongs to the NAD-dependent glycerol-3-phosphate dehydrogenase family.</text>
</comment>
<feature type="binding site" evidence="7">
    <location>
        <position position="108"/>
    </location>
    <ligand>
        <name>NADPH</name>
        <dbReference type="ChEBI" id="CHEBI:57783"/>
    </ligand>
</feature>
<evidence type="ECO:0000256" key="8">
    <source>
        <dbReference type="PIRSR" id="PIRSR000114-1"/>
    </source>
</evidence>
<feature type="binding site" evidence="7">
    <location>
        <position position="259"/>
    </location>
    <ligand>
        <name>sn-glycerol 3-phosphate</name>
        <dbReference type="ChEBI" id="CHEBI:57597"/>
    </ligand>
</feature>
<feature type="domain" description="Glycerol-3-phosphate dehydrogenase NAD-dependent C-terminal" evidence="14">
    <location>
        <begin position="180"/>
        <end position="324"/>
    </location>
</feature>
<dbReference type="HAMAP" id="MF_00394">
    <property type="entry name" value="NAD_Glyc3P_dehydrog"/>
    <property type="match status" value="1"/>
</dbReference>
<evidence type="ECO:0000259" key="13">
    <source>
        <dbReference type="Pfam" id="PF01210"/>
    </source>
</evidence>
<reference evidence="15 16" key="1">
    <citation type="journal article" date="2016" name="Environ. Microbiol.">
        <title>Genomic resolution of a cold subsurface aquifer community provides metabolic insights for novel microbes adapted to high CO concentrations.</title>
        <authorList>
            <person name="Probst A.J."/>
            <person name="Castelle C.J."/>
            <person name="Singh A."/>
            <person name="Brown C.T."/>
            <person name="Anantharaman K."/>
            <person name="Sharon I."/>
            <person name="Hug L.A."/>
            <person name="Burstein D."/>
            <person name="Emerson J.B."/>
            <person name="Thomas B.C."/>
            <person name="Banfield J.F."/>
        </authorList>
    </citation>
    <scope>NUCLEOTIDE SEQUENCE [LARGE SCALE GENOMIC DNA]</scope>
    <source>
        <strain evidence="15">CG1_02_37_44</strain>
    </source>
</reference>
<evidence type="ECO:0000256" key="11">
    <source>
        <dbReference type="RuleBase" id="RU000437"/>
    </source>
</evidence>
<dbReference type="PRINTS" id="PR00077">
    <property type="entry name" value="GPDHDRGNASE"/>
</dbReference>
<feature type="binding site" evidence="7">
    <location>
        <position position="247"/>
    </location>
    <ligand>
        <name>sn-glycerol 3-phosphate</name>
        <dbReference type="ChEBI" id="CHEBI:57597"/>
    </ligand>
</feature>
<dbReference type="GO" id="GO:0005975">
    <property type="term" value="P:carbohydrate metabolic process"/>
    <property type="evidence" value="ECO:0007669"/>
    <property type="project" value="InterPro"/>
</dbReference>
<dbReference type="SUPFAM" id="SSF48179">
    <property type="entry name" value="6-phosphogluconate dehydrogenase C-terminal domain-like"/>
    <property type="match status" value="1"/>
</dbReference>
<dbReference type="STRING" id="1805146.AUJ27_00640"/>
<dbReference type="Gene3D" id="1.10.1040.10">
    <property type="entry name" value="N-(1-d-carboxylethyl)-l-norvaline Dehydrogenase, domain 2"/>
    <property type="match status" value="1"/>
</dbReference>
<evidence type="ECO:0000256" key="5">
    <source>
        <dbReference type="ARBA" id="ARBA00023209"/>
    </source>
</evidence>
<dbReference type="AlphaFoldDB" id="A0A1J4TCF4"/>
<evidence type="ECO:0000313" key="15">
    <source>
        <dbReference type="EMBL" id="OIO08501.1"/>
    </source>
</evidence>
<dbReference type="PANTHER" id="PTHR11728:SF1">
    <property type="entry name" value="GLYCEROL-3-PHOSPHATE DEHYDROGENASE [NAD(+)] 2, CHLOROPLASTIC"/>
    <property type="match status" value="1"/>
</dbReference>
<keyword evidence="7" id="KW-0963">Cytoplasm</keyword>
<evidence type="ECO:0000256" key="4">
    <source>
        <dbReference type="ARBA" id="ARBA00023098"/>
    </source>
</evidence>
<dbReference type="PIRSF" id="PIRSF000114">
    <property type="entry name" value="Glycerol-3-P_dh"/>
    <property type="match status" value="1"/>
</dbReference>
<dbReference type="Proteomes" id="UP000183192">
    <property type="component" value="Unassembled WGS sequence"/>
</dbReference>
<name>A0A1J4TCF4_9BACT</name>
<evidence type="ECO:0000256" key="6">
    <source>
        <dbReference type="ARBA" id="ARBA00023264"/>
    </source>
</evidence>
<keyword evidence="3 7" id="KW-0560">Oxidoreductase</keyword>
<dbReference type="InterPro" id="IPR008927">
    <property type="entry name" value="6-PGluconate_DH-like_C_sf"/>
</dbReference>
<dbReference type="InterPro" id="IPR006109">
    <property type="entry name" value="G3P_DH_NAD-dep_C"/>
</dbReference>
<feature type="binding site" evidence="7">
    <location>
        <position position="140"/>
    </location>
    <ligand>
        <name>NADPH</name>
        <dbReference type="ChEBI" id="CHEBI:57783"/>
    </ligand>
</feature>
<dbReference type="Pfam" id="PF01210">
    <property type="entry name" value="NAD_Gly3P_dh_N"/>
    <property type="match status" value="1"/>
</dbReference>
<dbReference type="GO" id="GO:0141152">
    <property type="term" value="F:glycerol-3-phosphate dehydrogenase (NAD+) activity"/>
    <property type="evidence" value="ECO:0007669"/>
    <property type="project" value="RHEA"/>
</dbReference>
<comment type="catalytic activity">
    <reaction evidence="7 12">
        <text>sn-glycerol 3-phosphate + NADP(+) = dihydroxyacetone phosphate + NADPH + H(+)</text>
        <dbReference type="Rhea" id="RHEA:11096"/>
        <dbReference type="ChEBI" id="CHEBI:15378"/>
        <dbReference type="ChEBI" id="CHEBI:57597"/>
        <dbReference type="ChEBI" id="CHEBI:57642"/>
        <dbReference type="ChEBI" id="CHEBI:57783"/>
        <dbReference type="ChEBI" id="CHEBI:58349"/>
        <dbReference type="EC" id="1.1.1.94"/>
    </reaction>
</comment>
<dbReference type="GO" id="GO:0008654">
    <property type="term" value="P:phospholipid biosynthetic process"/>
    <property type="evidence" value="ECO:0007669"/>
    <property type="project" value="UniProtKB-KW"/>
</dbReference>
<proteinExistence type="inferred from homology"/>
<keyword evidence="7" id="KW-0547">Nucleotide-binding</keyword>
<comment type="caution">
    <text evidence="7">Lacks conserved residue(s) required for the propagation of feature annotation.</text>
</comment>
<keyword evidence="4 7" id="KW-0443">Lipid metabolism</keyword>
<feature type="binding site" evidence="7">
    <location>
        <position position="136"/>
    </location>
    <ligand>
        <name>sn-glycerol 3-phosphate</name>
        <dbReference type="ChEBI" id="CHEBI:57597"/>
    </ligand>
</feature>
<gene>
    <name evidence="7" type="primary">gpsA</name>
    <name evidence="15" type="ORF">AUJ27_00640</name>
</gene>
<evidence type="ECO:0000259" key="14">
    <source>
        <dbReference type="Pfam" id="PF07479"/>
    </source>
</evidence>
<feature type="binding site" evidence="9">
    <location>
        <position position="108"/>
    </location>
    <ligand>
        <name>substrate</name>
    </ligand>
</feature>
<evidence type="ECO:0000256" key="12">
    <source>
        <dbReference type="RuleBase" id="RU000439"/>
    </source>
</evidence>
<dbReference type="NCBIfam" id="NF000940">
    <property type="entry name" value="PRK00094.1-2"/>
    <property type="match status" value="1"/>
</dbReference>
<evidence type="ECO:0000256" key="3">
    <source>
        <dbReference type="ARBA" id="ARBA00023002"/>
    </source>
</evidence>
<accession>A0A1J4TCF4</accession>
<dbReference type="EC" id="1.1.1.94" evidence="7"/>
<feature type="binding site" evidence="7">
    <location>
        <position position="12"/>
    </location>
    <ligand>
        <name>NADPH</name>
        <dbReference type="ChEBI" id="CHEBI:57783"/>
    </ligand>
</feature>
<dbReference type="GO" id="GO:0051287">
    <property type="term" value="F:NAD binding"/>
    <property type="evidence" value="ECO:0007669"/>
    <property type="project" value="InterPro"/>
</dbReference>
<evidence type="ECO:0000256" key="9">
    <source>
        <dbReference type="PIRSR" id="PIRSR000114-2"/>
    </source>
</evidence>
<feature type="binding site" evidence="7">
    <location>
        <position position="258"/>
    </location>
    <ligand>
        <name>sn-glycerol 3-phosphate</name>
        <dbReference type="ChEBI" id="CHEBI:57597"/>
    </ligand>
</feature>
<evidence type="ECO:0000256" key="2">
    <source>
        <dbReference type="ARBA" id="ARBA00022516"/>
    </source>
</evidence>
<comment type="function">
    <text evidence="7">Catalyzes the reduction of the glycolytic intermediate dihydroxyacetone phosphate (DHAP) to sn-glycerol 3-phosphate (G3P), the key precursor for phospholipid synthesis.</text>
</comment>
<keyword evidence="7" id="KW-0521">NADP</keyword>
<protein>
    <recommendedName>
        <fullName evidence="7">Glycerol-3-phosphate dehydrogenase [NAD(P)+]</fullName>
        <ecNumber evidence="7">1.1.1.94</ecNumber>
    </recommendedName>
    <alternativeName>
        <fullName evidence="7">NAD(P)(+)-dependent glycerol-3-phosphate dehydrogenase</fullName>
    </alternativeName>
    <alternativeName>
        <fullName evidence="7">NAD(P)H-dependent dihydroxyacetone-phosphate reductase</fullName>
    </alternativeName>
</protein>
<dbReference type="SUPFAM" id="SSF51735">
    <property type="entry name" value="NAD(P)-binding Rossmann-fold domains"/>
    <property type="match status" value="1"/>
</dbReference>
<keyword evidence="2 7" id="KW-0444">Lipid biosynthesis</keyword>
<dbReference type="GO" id="GO:0046168">
    <property type="term" value="P:glycerol-3-phosphate catabolic process"/>
    <property type="evidence" value="ECO:0007669"/>
    <property type="project" value="InterPro"/>
</dbReference>
<dbReference type="GO" id="GO:0005829">
    <property type="term" value="C:cytosol"/>
    <property type="evidence" value="ECO:0007669"/>
    <property type="project" value="TreeGrafter"/>
</dbReference>
<evidence type="ECO:0000256" key="7">
    <source>
        <dbReference type="HAMAP-Rule" id="MF_00394"/>
    </source>
</evidence>
<dbReference type="InterPro" id="IPR006168">
    <property type="entry name" value="G3P_DH_NAD-dep"/>
</dbReference>
<comment type="catalytic activity">
    <reaction evidence="7">
        <text>sn-glycerol 3-phosphate + NAD(+) = dihydroxyacetone phosphate + NADH + H(+)</text>
        <dbReference type="Rhea" id="RHEA:11092"/>
        <dbReference type="ChEBI" id="CHEBI:15378"/>
        <dbReference type="ChEBI" id="CHEBI:57540"/>
        <dbReference type="ChEBI" id="CHEBI:57597"/>
        <dbReference type="ChEBI" id="CHEBI:57642"/>
        <dbReference type="ChEBI" id="CHEBI:57945"/>
        <dbReference type="EC" id="1.1.1.94"/>
    </reaction>
</comment>
<feature type="domain" description="Glycerol-3-phosphate dehydrogenase NAD-dependent N-terminal" evidence="13">
    <location>
        <begin position="3"/>
        <end position="160"/>
    </location>
</feature>
<keyword evidence="7 10" id="KW-0520">NAD</keyword>
<dbReference type="InterPro" id="IPR011128">
    <property type="entry name" value="G3P_DH_NAD-dep_N"/>
</dbReference>
<sequence length="332" mass="37002">MKKVAILEPGAWGTALGILLSKKSDVSFWYENRELALKLSRARENERLPGIKIPGKIFILSDLRKAIKEADLIIVASPSFNFRKTLTKLKKCIGDTYINCPSLVGIAKGIEKETLKVPSQIAEEIFGKIPYAHLSGPGFAKEIIRGKSAKEVIASRDEKFLKQLEELFRIKPLEISTTTDLVGVQLAGALKNTLSIGISLAEAGLEDSEIEKIKRGLIYLGLREMIKIGKVMGAEKETFLGPAGLGDLILTSTSPLSRNFQFGQNLLLDANKMRRDIIERKITVEGFDNVFALHKLGRMYKLDLPMINEIYKVIYKKTSSKRVVKNLTDLIK</sequence>
<organism evidence="15 16">
    <name type="scientific">Candidatus Falkowbacteria bacterium CG1_02_37_44</name>
    <dbReference type="NCBI Taxonomy" id="1805146"/>
    <lineage>
        <taxon>Bacteria</taxon>
        <taxon>Candidatus Falkowiibacteriota</taxon>
    </lineage>
</organism>
<keyword evidence="6 7" id="KW-1208">Phospholipid metabolism</keyword>
<dbReference type="UniPathway" id="UPA00940"/>
<dbReference type="GO" id="GO:0046167">
    <property type="term" value="P:glycerol-3-phosphate biosynthetic process"/>
    <property type="evidence" value="ECO:0007669"/>
    <property type="project" value="UniProtKB-UniRule"/>
</dbReference>
<evidence type="ECO:0000313" key="16">
    <source>
        <dbReference type="Proteomes" id="UP000183192"/>
    </source>
</evidence>
<dbReference type="Gene3D" id="3.40.50.720">
    <property type="entry name" value="NAD(P)-binding Rossmann-like Domain"/>
    <property type="match status" value="1"/>
</dbReference>
<dbReference type="Pfam" id="PF07479">
    <property type="entry name" value="NAD_Gly3P_dh_C"/>
    <property type="match status" value="1"/>
</dbReference>
<comment type="subcellular location">
    <subcellularLocation>
        <location evidence="7">Cytoplasm</location>
    </subcellularLocation>
</comment>
<comment type="caution">
    <text evidence="15">The sequence shown here is derived from an EMBL/GenBank/DDBJ whole genome shotgun (WGS) entry which is preliminary data.</text>
</comment>
<feature type="binding site" evidence="7">
    <location>
        <position position="285"/>
    </location>
    <ligand>
        <name>NADPH</name>
        <dbReference type="ChEBI" id="CHEBI:57783"/>
    </ligand>
</feature>
<dbReference type="GO" id="GO:0006650">
    <property type="term" value="P:glycerophospholipid metabolic process"/>
    <property type="evidence" value="ECO:0007669"/>
    <property type="project" value="UniProtKB-UniRule"/>
</dbReference>
<dbReference type="InterPro" id="IPR036291">
    <property type="entry name" value="NAD(P)-bd_dom_sf"/>
</dbReference>
<evidence type="ECO:0000256" key="1">
    <source>
        <dbReference type="ARBA" id="ARBA00011009"/>
    </source>
</evidence>
<comment type="pathway">
    <text evidence="7">Membrane lipid metabolism; glycerophospholipid metabolism.</text>
</comment>
<feature type="binding site" evidence="10">
    <location>
        <position position="258"/>
    </location>
    <ligand>
        <name>NAD(+)</name>
        <dbReference type="ChEBI" id="CHEBI:57540"/>
    </ligand>
</feature>
<evidence type="ECO:0000256" key="10">
    <source>
        <dbReference type="PIRSR" id="PIRSR000114-3"/>
    </source>
</evidence>
<feature type="binding site" evidence="10">
    <location>
        <position position="140"/>
    </location>
    <ligand>
        <name>NAD(+)</name>
        <dbReference type="ChEBI" id="CHEBI:57540"/>
    </ligand>
</feature>
<feature type="binding site" evidence="9">
    <location>
        <begin position="258"/>
        <end position="259"/>
    </location>
    <ligand>
        <name>substrate</name>
    </ligand>
</feature>